<dbReference type="Gene3D" id="3.10.110.10">
    <property type="entry name" value="Ubiquitin Conjugating Enzyme"/>
    <property type="match status" value="1"/>
</dbReference>
<dbReference type="AlphaFoldDB" id="A0AAW0QME0"/>
<feature type="compositionally biased region" description="Low complexity" evidence="1">
    <location>
        <begin position="244"/>
        <end position="256"/>
    </location>
</feature>
<dbReference type="EMBL" id="JAQQWP010000008">
    <property type="protein sequence ID" value="KAK8106391.1"/>
    <property type="molecule type" value="Genomic_DNA"/>
</dbReference>
<feature type="compositionally biased region" description="Low complexity" evidence="1">
    <location>
        <begin position="141"/>
        <end position="163"/>
    </location>
</feature>
<evidence type="ECO:0000259" key="2">
    <source>
        <dbReference type="PROSITE" id="PS50127"/>
    </source>
</evidence>
<feature type="domain" description="UBC core" evidence="2">
    <location>
        <begin position="13"/>
        <end position="194"/>
    </location>
</feature>
<dbReference type="PROSITE" id="PS50127">
    <property type="entry name" value="UBC_2"/>
    <property type="match status" value="1"/>
</dbReference>
<comment type="caution">
    <text evidence="3">The sequence shown here is derived from an EMBL/GenBank/DDBJ whole genome shotgun (WGS) entry which is preliminary data.</text>
</comment>
<dbReference type="Pfam" id="PF00179">
    <property type="entry name" value="UQ_con"/>
    <property type="match status" value="1"/>
</dbReference>
<feature type="region of interest" description="Disordered" evidence="1">
    <location>
        <begin position="131"/>
        <end position="183"/>
    </location>
</feature>
<evidence type="ECO:0000313" key="3">
    <source>
        <dbReference type="EMBL" id="KAK8106391.1"/>
    </source>
</evidence>
<organism evidence="3 4">
    <name type="scientific">Apiospora kogelbergensis</name>
    <dbReference type="NCBI Taxonomy" id="1337665"/>
    <lineage>
        <taxon>Eukaryota</taxon>
        <taxon>Fungi</taxon>
        <taxon>Dikarya</taxon>
        <taxon>Ascomycota</taxon>
        <taxon>Pezizomycotina</taxon>
        <taxon>Sordariomycetes</taxon>
        <taxon>Xylariomycetidae</taxon>
        <taxon>Amphisphaeriales</taxon>
        <taxon>Apiosporaceae</taxon>
        <taxon>Apiospora</taxon>
    </lineage>
</organism>
<dbReference type="Proteomes" id="UP001392437">
    <property type="component" value="Unassembled WGS sequence"/>
</dbReference>
<evidence type="ECO:0000313" key="4">
    <source>
        <dbReference type="Proteomes" id="UP001392437"/>
    </source>
</evidence>
<dbReference type="InterPro" id="IPR000608">
    <property type="entry name" value="UBC"/>
</dbReference>
<keyword evidence="4" id="KW-1185">Reference proteome</keyword>
<sequence>MASSSRLTGLPALRKQNLLIEFAGLKQSCPEGVFVSLTPGDPALWSGVVFVRDGPYAPAVLRFQISFPDAYPRLPPLVTFSTDMFHPLVTPLTTYMYSTDVQDNGTVSATDEERLPPGGFSLRHGFPDWFGRQSRSRADSRQQQQQQQVQMTPPRQQQQPPKSGGTPGSSKASAVGESPGFADTRKADISTYDVLRYMRSTFDDEAVLDAIPLEAAGNSGAWHAGEGAEEPEIAPPVPPKDDAPTAGAPGQPAGAGVRKPGEWNWEGVWEARVKKAVDASVSEAVLYGGTGAGDDVIRFLSMEEADVEAVKDNLLRTLEQAASS</sequence>
<proteinExistence type="predicted"/>
<protein>
    <recommendedName>
        <fullName evidence="2">UBC core domain-containing protein</fullName>
    </recommendedName>
</protein>
<evidence type="ECO:0000256" key="1">
    <source>
        <dbReference type="SAM" id="MobiDB-lite"/>
    </source>
</evidence>
<feature type="region of interest" description="Disordered" evidence="1">
    <location>
        <begin position="219"/>
        <end position="261"/>
    </location>
</feature>
<dbReference type="CDD" id="cd23814">
    <property type="entry name" value="UEV_AKTIP"/>
    <property type="match status" value="1"/>
</dbReference>
<name>A0AAW0QME0_9PEZI</name>
<gene>
    <name evidence="3" type="ORF">PG999_009750</name>
</gene>
<reference evidence="3 4" key="1">
    <citation type="submission" date="2023-01" db="EMBL/GenBank/DDBJ databases">
        <title>Analysis of 21 Apiospora genomes using comparative genomics revels a genus with tremendous synthesis potential of carbohydrate active enzymes and secondary metabolites.</title>
        <authorList>
            <person name="Sorensen T."/>
        </authorList>
    </citation>
    <scope>NUCLEOTIDE SEQUENCE [LARGE SCALE GENOMIC DNA]</scope>
    <source>
        <strain evidence="3 4">CBS 117206</strain>
    </source>
</reference>
<dbReference type="InterPro" id="IPR016135">
    <property type="entry name" value="UBQ-conjugating_enzyme/RWD"/>
</dbReference>
<accession>A0AAW0QME0</accession>
<dbReference type="SUPFAM" id="SSF54495">
    <property type="entry name" value="UBC-like"/>
    <property type="match status" value="1"/>
</dbReference>